<keyword evidence="6 9" id="KW-0133">Cell shape</keyword>
<dbReference type="EMBL" id="CP062796">
    <property type="protein sequence ID" value="QUL98411.1"/>
    <property type="molecule type" value="Genomic_DNA"/>
</dbReference>
<dbReference type="KEGG" id="fcz:IMF26_10415"/>
<reference evidence="11" key="1">
    <citation type="submission" date="2020-10" db="EMBL/GenBank/DDBJ databases">
        <authorList>
            <person name="Kadnikov V."/>
            <person name="Beletsky A.V."/>
            <person name="Mardanov A.V."/>
            <person name="Karnachuk O.V."/>
            <person name="Ravin N.V."/>
        </authorList>
    </citation>
    <scope>NUCLEOTIDE SEQUENCE</scope>
    <source>
        <strain evidence="11">Bu02</strain>
    </source>
</reference>
<dbReference type="SUPFAM" id="SSF141523">
    <property type="entry name" value="L,D-transpeptidase catalytic domain-like"/>
    <property type="match status" value="1"/>
</dbReference>
<dbReference type="GO" id="GO:0016757">
    <property type="term" value="F:glycosyltransferase activity"/>
    <property type="evidence" value="ECO:0007669"/>
    <property type="project" value="UniProtKB-KW"/>
</dbReference>
<protein>
    <submittedName>
        <fullName evidence="11">L,D-transpeptidase</fullName>
    </submittedName>
</protein>
<keyword evidence="8 9" id="KW-0961">Cell wall biogenesis/degradation</keyword>
<feature type="domain" description="L,D-TPase catalytic" evidence="10">
    <location>
        <begin position="14"/>
        <end position="124"/>
    </location>
</feature>
<accession>A0AAT9LBC3</accession>
<evidence type="ECO:0000256" key="2">
    <source>
        <dbReference type="ARBA" id="ARBA00005992"/>
    </source>
</evidence>
<dbReference type="InterPro" id="IPR038063">
    <property type="entry name" value="Transpep_catalytic_dom"/>
</dbReference>
<name>A0AAT9LBC3_9FIRM</name>
<keyword evidence="3" id="KW-0328">Glycosyltransferase</keyword>
<evidence type="ECO:0000256" key="5">
    <source>
        <dbReference type="ARBA" id="ARBA00022801"/>
    </source>
</evidence>
<feature type="active site" description="Nucleophile" evidence="9">
    <location>
        <position position="100"/>
    </location>
</feature>
<evidence type="ECO:0000256" key="9">
    <source>
        <dbReference type="PROSITE-ProRule" id="PRU01373"/>
    </source>
</evidence>
<dbReference type="GO" id="GO:0071972">
    <property type="term" value="F:peptidoglycan L,D-transpeptidase activity"/>
    <property type="evidence" value="ECO:0007669"/>
    <property type="project" value="TreeGrafter"/>
</dbReference>
<dbReference type="CDD" id="cd16913">
    <property type="entry name" value="YkuD_like"/>
    <property type="match status" value="1"/>
</dbReference>
<evidence type="ECO:0000256" key="3">
    <source>
        <dbReference type="ARBA" id="ARBA00022676"/>
    </source>
</evidence>
<evidence type="ECO:0000259" key="10">
    <source>
        <dbReference type="PROSITE" id="PS52029"/>
    </source>
</evidence>
<feature type="active site" description="Proton donor/acceptor" evidence="9">
    <location>
        <position position="84"/>
    </location>
</feature>
<evidence type="ECO:0000256" key="8">
    <source>
        <dbReference type="ARBA" id="ARBA00023316"/>
    </source>
</evidence>
<evidence type="ECO:0000256" key="1">
    <source>
        <dbReference type="ARBA" id="ARBA00004752"/>
    </source>
</evidence>
<dbReference type="Pfam" id="PF03734">
    <property type="entry name" value="YkuD"/>
    <property type="match status" value="1"/>
</dbReference>
<dbReference type="GO" id="GO:0071555">
    <property type="term" value="P:cell wall organization"/>
    <property type="evidence" value="ECO:0007669"/>
    <property type="project" value="UniProtKB-UniRule"/>
</dbReference>
<proteinExistence type="inferred from homology"/>
<dbReference type="GO" id="GO:0005576">
    <property type="term" value="C:extracellular region"/>
    <property type="evidence" value="ECO:0007669"/>
    <property type="project" value="TreeGrafter"/>
</dbReference>
<keyword evidence="7 9" id="KW-0573">Peptidoglycan synthesis</keyword>
<evidence type="ECO:0000256" key="7">
    <source>
        <dbReference type="ARBA" id="ARBA00022984"/>
    </source>
</evidence>
<dbReference type="Gene3D" id="2.40.440.10">
    <property type="entry name" value="L,D-transpeptidase catalytic domain-like"/>
    <property type="match status" value="1"/>
</dbReference>
<sequence length="135" mass="15431">MYRPQFWSYAPYLGRIIIDIPSRLLTFYYSGRTYGPYPVGLGKPSTPTPKGNWQVVEKDPNPWWEVLGTRWMGLDVPWGKYGIHGTNAPWSVGHYVSNGCIRMYNHDVETIYPLVVIGTPVDIQGEYPSDKYLAS</sequence>
<organism evidence="11">
    <name type="scientific">Candidatus Fermentithermobacillus carboniphilus</name>
    <dbReference type="NCBI Taxonomy" id="3085328"/>
    <lineage>
        <taxon>Bacteria</taxon>
        <taxon>Bacillati</taxon>
        <taxon>Bacillota</taxon>
        <taxon>Candidatus Fermentithermobacillia</taxon>
        <taxon>Candidatus Fermentithermobacillales</taxon>
        <taxon>Candidatus Fermentithermobacillaceae</taxon>
        <taxon>Candidatus Fermentithermobacillus</taxon>
    </lineage>
</organism>
<dbReference type="InterPro" id="IPR050979">
    <property type="entry name" value="LD-transpeptidase"/>
</dbReference>
<evidence type="ECO:0000256" key="4">
    <source>
        <dbReference type="ARBA" id="ARBA00022679"/>
    </source>
</evidence>
<dbReference type="PANTHER" id="PTHR30582:SF24">
    <property type="entry name" value="L,D-TRANSPEPTIDASE ERFK_SRFK-RELATED"/>
    <property type="match status" value="1"/>
</dbReference>
<gene>
    <name evidence="11" type="ORF">IMF26_10415</name>
</gene>
<dbReference type="PROSITE" id="PS52029">
    <property type="entry name" value="LD_TPASE"/>
    <property type="match status" value="1"/>
</dbReference>
<keyword evidence="5" id="KW-0378">Hydrolase</keyword>
<reference evidence="11" key="2">
    <citation type="journal article" date="2023" name="Biology">
        <title>Prokaryotic Life Associated with Coal-Fire Gas Vents Revealed by Metagenomics.</title>
        <authorList>
            <person name="Kadnikov V.V."/>
            <person name="Mardanov A.V."/>
            <person name="Beletsky A.V."/>
            <person name="Karnachuk O.V."/>
            <person name="Ravin N.V."/>
        </authorList>
    </citation>
    <scope>NUCLEOTIDE SEQUENCE</scope>
    <source>
        <strain evidence="11">Bu02</strain>
    </source>
</reference>
<dbReference type="InterPro" id="IPR005490">
    <property type="entry name" value="LD_TPept_cat_dom"/>
</dbReference>
<comment type="similarity">
    <text evidence="2">Belongs to the YkuD family.</text>
</comment>
<keyword evidence="4" id="KW-0808">Transferase</keyword>
<dbReference type="AlphaFoldDB" id="A0AAT9LBC3"/>
<evidence type="ECO:0000256" key="6">
    <source>
        <dbReference type="ARBA" id="ARBA00022960"/>
    </source>
</evidence>
<comment type="pathway">
    <text evidence="1 9">Cell wall biogenesis; peptidoglycan biosynthesis.</text>
</comment>
<evidence type="ECO:0000313" key="11">
    <source>
        <dbReference type="EMBL" id="QUL98411.1"/>
    </source>
</evidence>
<dbReference type="PANTHER" id="PTHR30582">
    <property type="entry name" value="L,D-TRANSPEPTIDASE"/>
    <property type="match status" value="1"/>
</dbReference>
<dbReference type="GO" id="GO:0018104">
    <property type="term" value="P:peptidoglycan-protein cross-linking"/>
    <property type="evidence" value="ECO:0007669"/>
    <property type="project" value="TreeGrafter"/>
</dbReference>
<dbReference type="GO" id="GO:0008360">
    <property type="term" value="P:regulation of cell shape"/>
    <property type="evidence" value="ECO:0007669"/>
    <property type="project" value="UniProtKB-UniRule"/>
</dbReference>